<dbReference type="FunFam" id="3.10.20.370:FF:000001">
    <property type="entry name" value="Retrovirus-related Pol polyprotein from transposon 17.6-like protein"/>
    <property type="match status" value="1"/>
</dbReference>
<accession>A0A2D4JCH7</accession>
<dbReference type="Pfam" id="PF17919">
    <property type="entry name" value="RT_RNaseH_2"/>
    <property type="match status" value="1"/>
</dbReference>
<dbReference type="InterPro" id="IPR041577">
    <property type="entry name" value="RT_RNaseH_2"/>
</dbReference>
<dbReference type="EMBL" id="IACK01162104">
    <property type="protein sequence ID" value="LAA94124.1"/>
    <property type="molecule type" value="Transcribed_RNA"/>
</dbReference>
<dbReference type="CDD" id="cd09274">
    <property type="entry name" value="RNase_HI_RT_Ty3"/>
    <property type="match status" value="1"/>
</dbReference>
<dbReference type="InterPro" id="IPR050951">
    <property type="entry name" value="Retrovirus_Pol_polyprotein"/>
</dbReference>
<proteinExistence type="predicted"/>
<dbReference type="Gene3D" id="3.30.70.270">
    <property type="match status" value="1"/>
</dbReference>
<reference evidence="2" key="1">
    <citation type="submission" date="2017-07" db="EMBL/GenBank/DDBJ databases">
        <authorList>
            <person name="Mikheyev A."/>
            <person name="Grau M."/>
        </authorList>
    </citation>
    <scope>NUCLEOTIDE SEQUENCE</scope>
    <source>
        <tissue evidence="2">Venom_gland</tissue>
    </source>
</reference>
<organism evidence="2">
    <name type="scientific">Micrurus lemniscatus lemniscatus</name>
    <dbReference type="NCBI Taxonomy" id="129467"/>
    <lineage>
        <taxon>Eukaryota</taxon>
        <taxon>Metazoa</taxon>
        <taxon>Chordata</taxon>
        <taxon>Craniata</taxon>
        <taxon>Vertebrata</taxon>
        <taxon>Euteleostomi</taxon>
        <taxon>Lepidosauria</taxon>
        <taxon>Squamata</taxon>
        <taxon>Bifurcata</taxon>
        <taxon>Unidentata</taxon>
        <taxon>Episquamata</taxon>
        <taxon>Toxicofera</taxon>
        <taxon>Serpentes</taxon>
        <taxon>Colubroidea</taxon>
        <taxon>Elapidae</taxon>
        <taxon>Elapinae</taxon>
        <taxon>Micrurus</taxon>
    </lineage>
</organism>
<dbReference type="Gene3D" id="3.10.20.370">
    <property type="match status" value="1"/>
</dbReference>
<reference evidence="2" key="2">
    <citation type="submission" date="2017-11" db="EMBL/GenBank/DDBJ databases">
        <title>Coralsnake Venomics: Analyses of Venom Gland Transcriptomes and Proteomes of Six Brazilian Taxa.</title>
        <authorList>
            <person name="Aird S.D."/>
            <person name="Jorge da Silva N."/>
            <person name="Qiu L."/>
            <person name="Villar-Briones A."/>
            <person name="Aparecida-Saddi V."/>
            <person name="Campos-Telles M.P."/>
            <person name="Grau M."/>
            <person name="Mikheyev A.S."/>
        </authorList>
    </citation>
    <scope>NUCLEOTIDE SEQUENCE</scope>
    <source>
        <tissue evidence="2">Venom_gland</tissue>
    </source>
</reference>
<dbReference type="FunFam" id="3.30.70.270:FF:000020">
    <property type="entry name" value="Transposon Tf2-6 polyprotein-like Protein"/>
    <property type="match status" value="1"/>
</dbReference>
<sequence length="214" mass="23885">MPQDKILGYLIDGTGIHPTNSKWEAPPPTNKTALQAFLSLLNFYSIFLLQKATVAEPLHRLLDKKADCKWGRNKAATFTAIKELLTSNSILVQYNETLPLMLTCDASPFEIGAVLSHWMPNGNEAPIAFYSKTLSKAEQNYSQLDKEAMAAVAGIKIFHEYLYGRDFELITDLKPLLGMLPGNQPTQTYYLKNDKMDCVLSCLVLPHPLAGQNH</sequence>
<evidence type="ECO:0000313" key="2">
    <source>
        <dbReference type="EMBL" id="LAA94124.1"/>
    </source>
</evidence>
<evidence type="ECO:0000259" key="1">
    <source>
        <dbReference type="Pfam" id="PF17919"/>
    </source>
</evidence>
<dbReference type="PANTHER" id="PTHR37984">
    <property type="entry name" value="PROTEIN CBG26694"/>
    <property type="match status" value="1"/>
</dbReference>
<protein>
    <recommendedName>
        <fullName evidence="1">Reverse transcriptase/retrotransposon-derived protein RNase H-like domain-containing protein</fullName>
    </recommendedName>
</protein>
<feature type="domain" description="Reverse transcriptase/retrotransposon-derived protein RNase H-like" evidence="1">
    <location>
        <begin position="70"/>
        <end position="168"/>
    </location>
</feature>
<dbReference type="PANTHER" id="PTHR37984:SF12">
    <property type="entry name" value="RIBONUCLEASE H"/>
    <property type="match status" value="1"/>
</dbReference>
<dbReference type="SUPFAM" id="SSF56672">
    <property type="entry name" value="DNA/RNA polymerases"/>
    <property type="match status" value="1"/>
</dbReference>
<name>A0A2D4JCH7_MICLE</name>
<dbReference type="AlphaFoldDB" id="A0A2D4JCH7"/>
<dbReference type="InterPro" id="IPR043128">
    <property type="entry name" value="Rev_trsase/Diguanyl_cyclase"/>
</dbReference>
<dbReference type="InterPro" id="IPR043502">
    <property type="entry name" value="DNA/RNA_pol_sf"/>
</dbReference>